<dbReference type="Proteomes" id="UP000253940">
    <property type="component" value="Chromosome"/>
</dbReference>
<evidence type="ECO:0000313" key="2">
    <source>
        <dbReference type="EMBL" id="AXI02046.1"/>
    </source>
</evidence>
<dbReference type="PROSITE" id="PS51704">
    <property type="entry name" value="GP_PDE"/>
    <property type="match status" value="1"/>
</dbReference>
<evidence type="ECO:0000259" key="1">
    <source>
        <dbReference type="PROSITE" id="PS51704"/>
    </source>
</evidence>
<dbReference type="SUPFAM" id="SSF51695">
    <property type="entry name" value="PLC-like phosphodiesterases"/>
    <property type="match status" value="1"/>
</dbReference>
<evidence type="ECO:0000313" key="3">
    <source>
        <dbReference type="Proteomes" id="UP000253940"/>
    </source>
</evidence>
<sequence length="255" mass="28275">MKIIGHRGARGEAPENTLGGFQHIINLGLKAVEFDVRLLKDGQLAVLHDSTLQRTAGQPDLLSSLNVTDLSRFDNRQGWADWTHPEPIPSLQQVLYFIIDFEHIEVEVKAVEDQSAVEEICLQLIEELDGWANAKAVTVTSFDIRILAELKRLRDDLKHTLKTGLLLELHSDTPHHSDMEGAYEAAARTLGCTRIGLSDKLATASAIAAIKKANLQLSIWTVNSIERAKELQSWGVDGLITDHPTRMLHNSIGNI</sequence>
<dbReference type="PANTHER" id="PTHR46211:SF1">
    <property type="entry name" value="GLYCEROPHOSPHODIESTER PHOSPHODIESTERASE, CYTOPLASMIC"/>
    <property type="match status" value="1"/>
</dbReference>
<dbReference type="GO" id="GO:0006629">
    <property type="term" value="P:lipid metabolic process"/>
    <property type="evidence" value="ECO:0007669"/>
    <property type="project" value="InterPro"/>
</dbReference>
<dbReference type="RefSeq" id="WP_114898156.1">
    <property type="nucleotide sequence ID" value="NZ_CP031222.1"/>
</dbReference>
<protein>
    <submittedName>
        <fullName evidence="2">Glycerophosphodiester phosphodiesterase</fullName>
    </submittedName>
</protein>
<proteinExistence type="predicted"/>
<dbReference type="KEGG" id="mbah:HYN46_03730"/>
<feature type="domain" description="GP-PDE" evidence="1">
    <location>
        <begin position="1"/>
        <end position="251"/>
    </location>
</feature>
<dbReference type="EMBL" id="CP031222">
    <property type="protein sequence ID" value="AXI02046.1"/>
    <property type="molecule type" value="Genomic_DNA"/>
</dbReference>
<dbReference type="AlphaFoldDB" id="A0A345P437"/>
<dbReference type="Gene3D" id="3.20.20.190">
    <property type="entry name" value="Phosphatidylinositol (PI) phosphodiesterase"/>
    <property type="match status" value="1"/>
</dbReference>
<dbReference type="InterPro" id="IPR030395">
    <property type="entry name" value="GP_PDE_dom"/>
</dbReference>
<reference evidence="2 3" key="1">
    <citation type="submission" date="2018-07" db="EMBL/GenBank/DDBJ databases">
        <title>Genome sequencing of Moraxellaceae gen. HYN0046.</title>
        <authorList>
            <person name="Kim M."/>
            <person name="Yi H."/>
        </authorList>
    </citation>
    <scope>NUCLEOTIDE SEQUENCE [LARGE SCALE GENOMIC DNA]</scope>
    <source>
        <strain evidence="2 3">HYN0046</strain>
    </source>
</reference>
<accession>A0A345P437</accession>
<dbReference type="OrthoDB" id="9795622at2"/>
<dbReference type="Pfam" id="PF03009">
    <property type="entry name" value="GDPD"/>
    <property type="match status" value="1"/>
</dbReference>
<dbReference type="PANTHER" id="PTHR46211">
    <property type="entry name" value="GLYCEROPHOSPHORYL DIESTER PHOSPHODIESTERASE"/>
    <property type="match status" value="1"/>
</dbReference>
<name>A0A345P437_9GAMM</name>
<keyword evidence="3" id="KW-1185">Reference proteome</keyword>
<dbReference type="InterPro" id="IPR017946">
    <property type="entry name" value="PLC-like_Pdiesterase_TIM-brl"/>
</dbReference>
<gene>
    <name evidence="2" type="ORF">HYN46_03730</name>
</gene>
<organism evidence="2 3">
    <name type="scientific">Aquirhabdus parva</name>
    <dbReference type="NCBI Taxonomy" id="2283318"/>
    <lineage>
        <taxon>Bacteria</taxon>
        <taxon>Pseudomonadati</taxon>
        <taxon>Pseudomonadota</taxon>
        <taxon>Gammaproteobacteria</taxon>
        <taxon>Moraxellales</taxon>
        <taxon>Moraxellaceae</taxon>
        <taxon>Aquirhabdus</taxon>
    </lineage>
</organism>
<dbReference type="GO" id="GO:0008081">
    <property type="term" value="F:phosphoric diester hydrolase activity"/>
    <property type="evidence" value="ECO:0007669"/>
    <property type="project" value="InterPro"/>
</dbReference>